<protein>
    <submittedName>
        <fullName evidence="1">Uncharacterized protein</fullName>
    </submittedName>
</protein>
<comment type="caution">
    <text evidence="1">The sequence shown here is derived from an EMBL/GenBank/DDBJ whole genome shotgun (WGS) entry which is preliminary data.</text>
</comment>
<gene>
    <name evidence="1" type="ORF">DDT56_21625</name>
</gene>
<keyword evidence="2" id="KW-1185">Reference proteome</keyword>
<dbReference type="Proteomes" id="UP000296159">
    <property type="component" value="Unassembled WGS sequence"/>
</dbReference>
<accession>A0A2U1TM99</accession>
<name>A0A2U1TM99_9GAMM</name>
<proteinExistence type="predicted"/>
<dbReference type="EMBL" id="QDKH01000036">
    <property type="protein sequence ID" value="PWC10516.1"/>
    <property type="molecule type" value="Genomic_DNA"/>
</dbReference>
<sequence>MADDNQNLIKKAAVYVDENADAFGYASFGEGSGRLGSISFFKYVTEWPNTDQEVNVPTVVTKYNMATIRMSEELMLKLAKFIIDQHENALAKEATEPVENKTKND</sequence>
<reference evidence="1 2" key="1">
    <citation type="submission" date="2018-04" db="EMBL/GenBank/DDBJ databases">
        <title>Brenneria corticis sp.nov.</title>
        <authorList>
            <person name="Li Y."/>
        </authorList>
    </citation>
    <scope>NUCLEOTIDE SEQUENCE [LARGE SCALE GENOMIC DNA]</scope>
    <source>
        <strain evidence="1 2">CFCC 11842</strain>
    </source>
</reference>
<dbReference type="RefSeq" id="WP_136168431.1">
    <property type="nucleotide sequence ID" value="NZ_KZ819098.1"/>
</dbReference>
<dbReference type="AlphaFoldDB" id="A0A2U1TM99"/>
<evidence type="ECO:0000313" key="2">
    <source>
        <dbReference type="Proteomes" id="UP000296159"/>
    </source>
</evidence>
<evidence type="ECO:0000313" key="1">
    <source>
        <dbReference type="EMBL" id="PWC10516.1"/>
    </source>
</evidence>
<organism evidence="1 2">
    <name type="scientific">Brenneria corticis</name>
    <dbReference type="NCBI Taxonomy" id="2173106"/>
    <lineage>
        <taxon>Bacteria</taxon>
        <taxon>Pseudomonadati</taxon>
        <taxon>Pseudomonadota</taxon>
        <taxon>Gammaproteobacteria</taxon>
        <taxon>Enterobacterales</taxon>
        <taxon>Pectobacteriaceae</taxon>
        <taxon>Brenneria</taxon>
    </lineage>
</organism>